<accession>A0A2U1JGT9</accession>
<evidence type="ECO:0000259" key="2">
    <source>
        <dbReference type="Pfam" id="PF13439"/>
    </source>
</evidence>
<dbReference type="OrthoDB" id="9810929at2"/>
<dbReference type="GO" id="GO:0016757">
    <property type="term" value="F:glycosyltransferase activity"/>
    <property type="evidence" value="ECO:0007669"/>
    <property type="project" value="InterPro"/>
</dbReference>
<dbReference type="Pfam" id="PF00534">
    <property type="entry name" value="Glycos_transf_1"/>
    <property type="match status" value="1"/>
</dbReference>
<dbReference type="EMBL" id="QCZI01000020">
    <property type="protein sequence ID" value="PWA04083.1"/>
    <property type="molecule type" value="Genomic_DNA"/>
</dbReference>
<dbReference type="InterPro" id="IPR001296">
    <property type="entry name" value="Glyco_trans_1"/>
</dbReference>
<dbReference type="NCBIfam" id="TIGR03999">
    <property type="entry name" value="thiol_BshA"/>
    <property type="match status" value="1"/>
</dbReference>
<evidence type="ECO:0000313" key="4">
    <source>
        <dbReference type="Proteomes" id="UP000245449"/>
    </source>
</evidence>
<feature type="domain" description="Glycosyl transferase family 1" evidence="1">
    <location>
        <begin position="193"/>
        <end position="349"/>
    </location>
</feature>
<gene>
    <name evidence="3" type="primary">bshA</name>
    <name evidence="3" type="ORF">DB895_12900</name>
</gene>
<dbReference type="Gene3D" id="3.40.50.2000">
    <property type="entry name" value="Glycogen Phosphorylase B"/>
    <property type="match status" value="2"/>
</dbReference>
<dbReference type="InterPro" id="IPR050194">
    <property type="entry name" value="Glycosyltransferase_grp1"/>
</dbReference>
<feature type="domain" description="Glycosyltransferase subfamily 4-like N-terminal" evidence="2">
    <location>
        <begin position="11"/>
        <end position="179"/>
    </location>
</feature>
<dbReference type="InterPro" id="IPR023881">
    <property type="entry name" value="Thiol_BshA"/>
</dbReference>
<dbReference type="RefSeq" id="WP_116725783.1">
    <property type="nucleotide sequence ID" value="NZ_QCZI01000020.1"/>
</dbReference>
<evidence type="ECO:0000259" key="1">
    <source>
        <dbReference type="Pfam" id="PF00534"/>
    </source>
</evidence>
<proteinExistence type="predicted"/>
<dbReference type="AlphaFoldDB" id="A0A2U1JGT9"/>
<name>A0A2U1JGT9_9FLAO</name>
<dbReference type="Pfam" id="PF13439">
    <property type="entry name" value="Glyco_transf_4"/>
    <property type="match status" value="1"/>
</dbReference>
<reference evidence="3 4" key="1">
    <citation type="submission" date="2018-04" db="EMBL/GenBank/DDBJ databases">
        <title>Flavobacterium sp. nov., isolated from glacier ice.</title>
        <authorList>
            <person name="Liu Q."/>
            <person name="Xin Y.-H."/>
        </authorList>
    </citation>
    <scope>NUCLEOTIDE SEQUENCE [LARGE SCALE GENOMIC DNA]</scope>
    <source>
        <strain evidence="3 4">RB1R5</strain>
    </source>
</reference>
<dbReference type="Proteomes" id="UP000245449">
    <property type="component" value="Unassembled WGS sequence"/>
</dbReference>
<organism evidence="3 4">
    <name type="scientific">Flavobacterium psychrotolerans</name>
    <dbReference type="NCBI Taxonomy" id="2169410"/>
    <lineage>
        <taxon>Bacteria</taxon>
        <taxon>Pseudomonadati</taxon>
        <taxon>Bacteroidota</taxon>
        <taxon>Flavobacteriia</taxon>
        <taxon>Flavobacteriales</taxon>
        <taxon>Flavobacteriaceae</taxon>
        <taxon>Flavobacterium</taxon>
    </lineage>
</organism>
<evidence type="ECO:0000313" key="3">
    <source>
        <dbReference type="EMBL" id="PWA04083.1"/>
    </source>
</evidence>
<dbReference type="InterPro" id="IPR028098">
    <property type="entry name" value="Glyco_trans_4-like_N"/>
</dbReference>
<dbReference type="SUPFAM" id="SSF53756">
    <property type="entry name" value="UDP-Glycosyltransferase/glycogen phosphorylase"/>
    <property type="match status" value="1"/>
</dbReference>
<sequence>MKIAIVCYPTFGGSGVVATELGLELARRGHEIHFITYSQPVRLALLDANVHYHEVNVPEYPLFHYQPYELALSSKLVDMVKLYKIELLHVHYAIPHAYAGYMAKQMLKDEGIEIPMVTTLHGTDITLVGNHPFYKPAVTFSINKSDVVTSVSQSLKEDTLKLFDIKKEIVVIPNFIELDNNKIDTVTPCFRSALAKDGERIITHISNFRKVKRIPDVIKIFYMIQKEIPAKLLMVGDGPEKEKAENLCQELGIAHKVIFFGNSNEIDRILSYSDLFLLPSETESFGLAALEAMAWSVPVISSNSGGLPEVNLNGFSGYLSNVGDIEGMAANALKIVKEDVVLNQFKHNALETANKFDIKKILPLYEDLYQKAINNTKKQIFFENKVTSNTGFTI</sequence>
<keyword evidence="4" id="KW-1185">Reference proteome</keyword>
<dbReference type="PANTHER" id="PTHR45947:SF3">
    <property type="entry name" value="SULFOQUINOVOSYL TRANSFERASE SQD2"/>
    <property type="match status" value="1"/>
</dbReference>
<dbReference type="PANTHER" id="PTHR45947">
    <property type="entry name" value="SULFOQUINOVOSYL TRANSFERASE SQD2"/>
    <property type="match status" value="1"/>
</dbReference>
<protein>
    <submittedName>
        <fullName evidence="3">N-acetyl-alpha-D-glucosaminyl L-malate synthase BshA</fullName>
    </submittedName>
</protein>
<dbReference type="GO" id="GO:0071793">
    <property type="term" value="P:bacillithiol biosynthetic process"/>
    <property type="evidence" value="ECO:0007669"/>
    <property type="project" value="InterPro"/>
</dbReference>
<comment type="caution">
    <text evidence="3">The sequence shown here is derived from an EMBL/GenBank/DDBJ whole genome shotgun (WGS) entry which is preliminary data.</text>
</comment>